<evidence type="ECO:0000313" key="7">
    <source>
        <dbReference type="Proteomes" id="UP001059295"/>
    </source>
</evidence>
<feature type="domain" description="Methylase-associated X1" evidence="5">
    <location>
        <begin position="325"/>
        <end position="435"/>
    </location>
</feature>
<comment type="similarity">
    <text evidence="3">Belongs to the N(4)/N(6)-methyltransferase family.</text>
</comment>
<keyword evidence="1" id="KW-0489">Methyltransferase</keyword>
<dbReference type="RefSeq" id="WP_081587427.1">
    <property type="nucleotide sequence ID" value="NZ_CAPH01000016.1"/>
</dbReference>
<dbReference type="InterPro" id="IPR002941">
    <property type="entry name" value="DNA_methylase_N4/N6"/>
</dbReference>
<protein>
    <recommendedName>
        <fullName evidence="3">Methyltransferase</fullName>
        <ecNumber evidence="3">2.1.1.-</ecNumber>
    </recommendedName>
</protein>
<dbReference type="Proteomes" id="UP001059295">
    <property type="component" value="Chromosome"/>
</dbReference>
<dbReference type="GeneID" id="82890966"/>
<dbReference type="PRINTS" id="PR00508">
    <property type="entry name" value="S21N4MTFRASE"/>
</dbReference>
<name>A0ABY5V1E4_9BACT</name>
<dbReference type="InterPro" id="IPR029063">
    <property type="entry name" value="SAM-dependent_MTases_sf"/>
</dbReference>
<dbReference type="SUPFAM" id="SSF53335">
    <property type="entry name" value="S-adenosyl-L-methionine-dependent methyltransferases"/>
    <property type="match status" value="1"/>
</dbReference>
<keyword evidence="7" id="KW-1185">Reference proteome</keyword>
<evidence type="ECO:0000256" key="2">
    <source>
        <dbReference type="ARBA" id="ARBA00022679"/>
    </source>
</evidence>
<organism evidence="6 7">
    <name type="scientific">Alistipes ihumii AP11</name>
    <dbReference type="NCBI Taxonomy" id="1211813"/>
    <lineage>
        <taxon>Bacteria</taxon>
        <taxon>Pseudomonadati</taxon>
        <taxon>Bacteroidota</taxon>
        <taxon>Bacteroidia</taxon>
        <taxon>Bacteroidales</taxon>
        <taxon>Rikenellaceae</taxon>
        <taxon>Alistipes</taxon>
    </lineage>
</organism>
<gene>
    <name evidence="6" type="ORF">NQ491_04490</name>
</gene>
<evidence type="ECO:0000256" key="3">
    <source>
        <dbReference type="RuleBase" id="RU362026"/>
    </source>
</evidence>
<dbReference type="InterPro" id="IPR046894">
    <property type="entry name" value="MTaX1"/>
</dbReference>
<sequence length="442" mass="49854">MKGNNKEYIVECVDGAKGILSLPAKSIKLVYGSPPYPNADRNYGNWSSAEYIDKISPFIDAACAKLRDDGFLVINVKANREKPRKGINSTRSLIVEKLAIELEERWHLYCVDIEIWIKDNPVPTGLRVACQDAYEQNLWFSVSPQWKINIDDIRREYDAETLKAYAHNEFKPRANGLSYVRKAKHIKPNPKGALPLNVIKGSVSSKQSEHQAVQPGYLPAKYIKACTKEGDLVVDPWLGSGTTGYECLKLGRRFAGYDISKEYVEYSSHSLDILSEELAMVSKISKQRESIQRKFVQALGIAVVEHSALNERPLRLKLSKPIPIELLIYAFPATNPPGGRSIHEYKFNLNVPNQEKGQKGNFDSSAYTLLVSYVEDYDVFVLYDAEKHKNFSYNANVQCKDDLILHAMQEKVARGIKTNGEVLYAARAEYLSEAIKARLIGE</sequence>
<evidence type="ECO:0000313" key="6">
    <source>
        <dbReference type="EMBL" id="UWN58040.1"/>
    </source>
</evidence>
<evidence type="ECO:0000256" key="1">
    <source>
        <dbReference type="ARBA" id="ARBA00022603"/>
    </source>
</evidence>
<proteinExistence type="inferred from homology"/>
<reference evidence="6" key="1">
    <citation type="journal article" date="2022" name="Cell">
        <title>Design, construction, and in vivo augmentation of a complex gut microbiome.</title>
        <authorList>
            <person name="Cheng A.G."/>
            <person name="Ho P.Y."/>
            <person name="Aranda-Diaz A."/>
            <person name="Jain S."/>
            <person name="Yu F.B."/>
            <person name="Meng X."/>
            <person name="Wang M."/>
            <person name="Iakiviak M."/>
            <person name="Nagashima K."/>
            <person name="Zhao A."/>
            <person name="Murugkar P."/>
            <person name="Patil A."/>
            <person name="Atabakhsh K."/>
            <person name="Weakley A."/>
            <person name="Yan J."/>
            <person name="Brumbaugh A.R."/>
            <person name="Higginbottom S."/>
            <person name="Dimas A."/>
            <person name="Shiver A.L."/>
            <person name="Deutschbauer A."/>
            <person name="Neff N."/>
            <person name="Sonnenburg J.L."/>
            <person name="Huang K.C."/>
            <person name="Fischbach M.A."/>
        </authorList>
    </citation>
    <scope>NUCLEOTIDE SEQUENCE</scope>
    <source>
        <strain evidence="6">AP11</strain>
    </source>
</reference>
<accession>A0ABY5V1E4</accession>
<dbReference type="EMBL" id="CP102294">
    <property type="protein sequence ID" value="UWN58040.1"/>
    <property type="molecule type" value="Genomic_DNA"/>
</dbReference>
<evidence type="ECO:0000259" key="4">
    <source>
        <dbReference type="Pfam" id="PF01555"/>
    </source>
</evidence>
<feature type="domain" description="DNA methylase N-4/N-6" evidence="4">
    <location>
        <begin position="27"/>
        <end position="267"/>
    </location>
</feature>
<dbReference type="Pfam" id="PF20296">
    <property type="entry name" value="MTaX1"/>
    <property type="match status" value="1"/>
</dbReference>
<dbReference type="EC" id="2.1.1.-" evidence="3"/>
<dbReference type="Pfam" id="PF01555">
    <property type="entry name" value="N6_N4_Mtase"/>
    <property type="match status" value="1"/>
</dbReference>
<dbReference type="Gene3D" id="3.40.50.150">
    <property type="entry name" value="Vaccinia Virus protein VP39"/>
    <property type="match status" value="1"/>
</dbReference>
<evidence type="ECO:0000259" key="5">
    <source>
        <dbReference type="Pfam" id="PF20296"/>
    </source>
</evidence>
<dbReference type="InterPro" id="IPR001091">
    <property type="entry name" value="RM_Methyltransferase"/>
</dbReference>
<keyword evidence="2" id="KW-0808">Transferase</keyword>